<evidence type="ECO:0000313" key="3">
    <source>
        <dbReference type="Proteomes" id="UP001203423"/>
    </source>
</evidence>
<keyword evidence="3" id="KW-1185">Reference proteome</keyword>
<keyword evidence="1" id="KW-0812">Transmembrane</keyword>
<feature type="transmembrane region" description="Helical" evidence="1">
    <location>
        <begin position="14"/>
        <end position="35"/>
    </location>
</feature>
<dbReference type="Proteomes" id="UP001203423">
    <property type="component" value="Unassembled WGS sequence"/>
</dbReference>
<dbReference type="RefSeq" id="WP_248939712.1">
    <property type="nucleotide sequence ID" value="NZ_JAKIKS010000023.1"/>
</dbReference>
<keyword evidence="1" id="KW-0472">Membrane</keyword>
<name>A0ABT0LAP6_9GAMM</name>
<evidence type="ECO:0000313" key="2">
    <source>
        <dbReference type="EMBL" id="MCL1124435.1"/>
    </source>
</evidence>
<protein>
    <recommendedName>
        <fullName evidence="4">DUF4760 domain-containing protein</fullName>
    </recommendedName>
</protein>
<evidence type="ECO:0008006" key="4">
    <source>
        <dbReference type="Google" id="ProtNLM"/>
    </source>
</evidence>
<sequence>MQDNFYLPININELTVVASCITSIMISAGLIFIYNTSLNRRLNNKVHHILSKCLNNRATVTAYKQYQWLHDIYLDSLNIQPLKRHIDYIHVIKIYSEFKNIFEQAAPFLDIDSKKRIKEKQLKGEQYLALLTYRHSNGLIITQNQVNEIKTLKVMFIQETQYALAKNLDSLSSYIPAL</sequence>
<dbReference type="EMBL" id="JAKIKS010000023">
    <property type="protein sequence ID" value="MCL1124435.1"/>
    <property type="molecule type" value="Genomic_DNA"/>
</dbReference>
<keyword evidence="1" id="KW-1133">Transmembrane helix</keyword>
<organism evidence="2 3">
    <name type="scientific">Shewanella surugensis</name>
    <dbReference type="NCBI Taxonomy" id="212020"/>
    <lineage>
        <taxon>Bacteria</taxon>
        <taxon>Pseudomonadati</taxon>
        <taxon>Pseudomonadota</taxon>
        <taxon>Gammaproteobacteria</taxon>
        <taxon>Alteromonadales</taxon>
        <taxon>Shewanellaceae</taxon>
        <taxon>Shewanella</taxon>
    </lineage>
</organism>
<evidence type="ECO:0000256" key="1">
    <source>
        <dbReference type="SAM" id="Phobius"/>
    </source>
</evidence>
<reference evidence="2 3" key="1">
    <citation type="submission" date="2022-01" db="EMBL/GenBank/DDBJ databases">
        <title>Whole genome-based taxonomy of the Shewanellaceae.</title>
        <authorList>
            <person name="Martin-Rodriguez A.J."/>
        </authorList>
    </citation>
    <scope>NUCLEOTIDE SEQUENCE [LARGE SCALE GENOMIC DNA]</scope>
    <source>
        <strain evidence="2 3">DSM 17177</strain>
    </source>
</reference>
<accession>A0ABT0LAP6</accession>
<comment type="caution">
    <text evidence="2">The sequence shown here is derived from an EMBL/GenBank/DDBJ whole genome shotgun (WGS) entry which is preliminary data.</text>
</comment>
<proteinExistence type="predicted"/>
<gene>
    <name evidence="2" type="ORF">L2764_08090</name>
</gene>